<dbReference type="InterPro" id="IPR009078">
    <property type="entry name" value="Ferritin-like_SF"/>
</dbReference>
<accession>A0AA38XYR1</accession>
<sequence>MSDPRSGKRRERLLKWLQDAYAMEQEAETMMKAMASRIENYPGLAARIGQHVQETRQQSESLRQCIQSLGSSVPTAKGLFASLTAAMHAAGNSMMEDEVVKGIGLSFGFENTEIATYRALVVAAERAGATDIAAVCGQILQEEIAMARWLEDHQDVLVGAFLDRDETPGAEAKR</sequence>
<reference evidence="1" key="1">
    <citation type="submission" date="2022-10" db="EMBL/GenBank/DDBJ databases">
        <title>Culturing micro-colonial fungi from biological soil crusts in the Mojave desert and describing Neophaeococcomyces mojavensis, and introducing the new genera and species Taxawa tesnikishii.</title>
        <authorList>
            <person name="Kurbessoian T."/>
            <person name="Stajich J.E."/>
        </authorList>
    </citation>
    <scope>NUCLEOTIDE SEQUENCE</scope>
    <source>
        <strain evidence="1">TK_35</strain>
    </source>
</reference>
<dbReference type="AlphaFoldDB" id="A0AA38XYR1"/>
<dbReference type="EMBL" id="JAPDRN010000077">
    <property type="protein sequence ID" value="KAJ9627421.1"/>
    <property type="molecule type" value="Genomic_DNA"/>
</dbReference>
<dbReference type="SUPFAM" id="SSF47240">
    <property type="entry name" value="Ferritin-like"/>
    <property type="match status" value="1"/>
</dbReference>
<dbReference type="InterPro" id="IPR012347">
    <property type="entry name" value="Ferritin-like"/>
</dbReference>
<evidence type="ECO:0000313" key="1">
    <source>
        <dbReference type="EMBL" id="KAJ9627421.1"/>
    </source>
</evidence>
<dbReference type="Pfam" id="PF05974">
    <property type="entry name" value="DUF892"/>
    <property type="match status" value="1"/>
</dbReference>
<comment type="caution">
    <text evidence="1">The sequence shown here is derived from an EMBL/GenBank/DDBJ whole genome shotgun (WGS) entry which is preliminary data.</text>
</comment>
<organism evidence="1">
    <name type="scientific">Knufia peltigerae</name>
    <dbReference type="NCBI Taxonomy" id="1002370"/>
    <lineage>
        <taxon>Eukaryota</taxon>
        <taxon>Fungi</taxon>
        <taxon>Dikarya</taxon>
        <taxon>Ascomycota</taxon>
        <taxon>Pezizomycotina</taxon>
        <taxon>Eurotiomycetes</taxon>
        <taxon>Chaetothyriomycetidae</taxon>
        <taxon>Chaetothyriales</taxon>
        <taxon>Trichomeriaceae</taxon>
        <taxon>Knufia</taxon>
    </lineage>
</organism>
<dbReference type="Gene3D" id="1.20.1260.10">
    <property type="match status" value="1"/>
</dbReference>
<gene>
    <name evidence="1" type="ORF">H2204_009648</name>
</gene>
<dbReference type="InterPro" id="IPR010287">
    <property type="entry name" value="DUF892_YciF-like"/>
</dbReference>
<dbReference type="CDD" id="cd00657">
    <property type="entry name" value="Ferritin_like"/>
    <property type="match status" value="1"/>
</dbReference>
<proteinExistence type="predicted"/>
<evidence type="ECO:0008006" key="2">
    <source>
        <dbReference type="Google" id="ProtNLM"/>
    </source>
</evidence>
<protein>
    <recommendedName>
        <fullName evidence="2">Ferritin-like metal-binding protein YciE</fullName>
    </recommendedName>
</protein>
<name>A0AA38XYR1_9EURO</name>